<reference evidence="1 2" key="1">
    <citation type="submission" date="2023-10" db="EMBL/GenBank/DDBJ databases">
        <title>Chromosome-scale genome assembly provides insights into flower coloration mechanisms of Canna indica.</title>
        <authorList>
            <person name="Li C."/>
        </authorList>
    </citation>
    <scope>NUCLEOTIDE SEQUENCE [LARGE SCALE GENOMIC DNA]</scope>
    <source>
        <tissue evidence="1">Flower</tissue>
    </source>
</reference>
<proteinExistence type="predicted"/>
<dbReference type="Proteomes" id="UP001327560">
    <property type="component" value="Chromosome 5"/>
</dbReference>
<name>A0AAQ3KI68_9LILI</name>
<protein>
    <submittedName>
        <fullName evidence="1">G-type lectin S-receptor-like serine/threonine-protein kinase SD2-5</fullName>
    </submittedName>
</protein>
<accession>A0AAQ3KI68</accession>
<evidence type="ECO:0000313" key="2">
    <source>
        <dbReference type="Proteomes" id="UP001327560"/>
    </source>
</evidence>
<dbReference type="AlphaFoldDB" id="A0AAQ3KI68"/>
<evidence type="ECO:0000313" key="1">
    <source>
        <dbReference type="EMBL" id="WOL09145.1"/>
    </source>
</evidence>
<keyword evidence="1" id="KW-0808">Transferase</keyword>
<organism evidence="1 2">
    <name type="scientific">Canna indica</name>
    <name type="common">Indian-shot</name>
    <dbReference type="NCBI Taxonomy" id="4628"/>
    <lineage>
        <taxon>Eukaryota</taxon>
        <taxon>Viridiplantae</taxon>
        <taxon>Streptophyta</taxon>
        <taxon>Embryophyta</taxon>
        <taxon>Tracheophyta</taxon>
        <taxon>Spermatophyta</taxon>
        <taxon>Magnoliopsida</taxon>
        <taxon>Liliopsida</taxon>
        <taxon>Zingiberales</taxon>
        <taxon>Cannaceae</taxon>
        <taxon>Canna</taxon>
    </lineage>
</organism>
<sequence length="268" mass="29693">MSSVNWVTFISTLLFLFLTDYIPSLLFHPVQHNQAQRRPSTAANVSTLITDDSMQISFSQPDGSVHRSVFLLCNTSSASAACTFFCNNTCEAFLLAILHFDNQTGGIANPQTASTSRSRGFLLPAVDRDDSVKGGNTTFPFSTELTEDGDVILRDDVDGAVIWSTVGAAEKLVLGVNVTRSADVDRMCRLWPPLPIAAKPSGPVIWTRRAPPSTSWRRPEYMRTKWFSPHRRTIAMDEAKEALVSEGAKSSYSSDIIPYMFDLDREFL</sequence>
<gene>
    <name evidence="1" type="ORF">Cni_G17898</name>
</gene>
<keyword evidence="2" id="KW-1185">Reference proteome</keyword>
<keyword evidence="1" id="KW-0418">Kinase</keyword>
<dbReference type="GO" id="GO:0016301">
    <property type="term" value="F:kinase activity"/>
    <property type="evidence" value="ECO:0007669"/>
    <property type="project" value="UniProtKB-KW"/>
</dbReference>
<dbReference type="EMBL" id="CP136894">
    <property type="protein sequence ID" value="WOL09145.1"/>
    <property type="molecule type" value="Genomic_DNA"/>
</dbReference>